<dbReference type="GO" id="GO:0030627">
    <property type="term" value="F:pre-mRNA 5'-splice site binding"/>
    <property type="evidence" value="ECO:0007669"/>
    <property type="project" value="TreeGrafter"/>
</dbReference>
<evidence type="ECO:0000256" key="3">
    <source>
        <dbReference type="ARBA" id="ARBA00022737"/>
    </source>
</evidence>
<proteinExistence type="predicted"/>
<dbReference type="PANTHER" id="PTHR17204:SF5">
    <property type="entry name" value="PRE-MRNA-PROCESSING FACTOR 39"/>
    <property type="match status" value="1"/>
</dbReference>
<evidence type="ECO:0000256" key="1">
    <source>
        <dbReference type="ARBA" id="ARBA00004123"/>
    </source>
</evidence>
<dbReference type="Gene3D" id="1.25.40.10">
    <property type="entry name" value="Tetratricopeptide repeat domain"/>
    <property type="match status" value="1"/>
</dbReference>
<keyword evidence="5" id="KW-0539">Nucleus</keyword>
<keyword evidence="4" id="KW-0508">mRNA splicing</keyword>
<dbReference type="GO" id="GO:0000395">
    <property type="term" value="P:mRNA 5'-splice site recognition"/>
    <property type="evidence" value="ECO:0007669"/>
    <property type="project" value="TreeGrafter"/>
</dbReference>
<sequence>MGALIVSYLLKSVKELAGSRLLLPLSELRTAEEAAAVESEVSGLKVEGEAHPDGTKHPIKPVGASLTEAEELDKYITVREEMYMKAKEFDSKIVAYETTIRRPYFHVVKLYERCLITCANYSEYWIRYVLCMKASGSMDLANNVLARATQVFAKRQLEIHLFAARFKEQNGDIPGSRAAYQLLQSGICPGLLEPVIKHTNMEYR</sequence>
<dbReference type="Proteomes" id="UP000541444">
    <property type="component" value="Unassembled WGS sequence"/>
</dbReference>
<evidence type="ECO:0000256" key="4">
    <source>
        <dbReference type="ARBA" id="ARBA00023187"/>
    </source>
</evidence>
<keyword evidence="2" id="KW-0507">mRNA processing</keyword>
<accession>A0A7J7LF33</accession>
<reference evidence="6 7" key="1">
    <citation type="journal article" date="2020" name="IScience">
        <title>Genome Sequencing of the Endangered Kingdonia uniflora (Circaeasteraceae, Ranunculales) Reveals Potential Mechanisms of Evolutionary Specialization.</title>
        <authorList>
            <person name="Sun Y."/>
            <person name="Deng T."/>
            <person name="Zhang A."/>
            <person name="Moore M.J."/>
            <person name="Landis J.B."/>
            <person name="Lin N."/>
            <person name="Zhang H."/>
            <person name="Zhang X."/>
            <person name="Huang J."/>
            <person name="Zhang X."/>
            <person name="Sun H."/>
            <person name="Wang H."/>
        </authorList>
    </citation>
    <scope>NUCLEOTIDE SEQUENCE [LARGE SCALE GENOMIC DNA]</scope>
    <source>
        <strain evidence="6">TB1705</strain>
        <tissue evidence="6">Leaf</tissue>
    </source>
</reference>
<dbReference type="GO" id="GO:0071004">
    <property type="term" value="C:U2-type prespliceosome"/>
    <property type="evidence" value="ECO:0007669"/>
    <property type="project" value="TreeGrafter"/>
</dbReference>
<protein>
    <submittedName>
        <fullName evidence="6">Uncharacterized protein</fullName>
    </submittedName>
</protein>
<keyword evidence="7" id="KW-1185">Reference proteome</keyword>
<evidence type="ECO:0000256" key="2">
    <source>
        <dbReference type="ARBA" id="ARBA00022664"/>
    </source>
</evidence>
<gene>
    <name evidence="6" type="ORF">GIB67_006604</name>
</gene>
<comment type="subcellular location">
    <subcellularLocation>
        <location evidence="1">Nucleus</location>
    </subcellularLocation>
</comment>
<dbReference type="GO" id="GO:0005685">
    <property type="term" value="C:U1 snRNP"/>
    <property type="evidence" value="ECO:0007669"/>
    <property type="project" value="TreeGrafter"/>
</dbReference>
<dbReference type="OrthoDB" id="10265668at2759"/>
<evidence type="ECO:0000313" key="7">
    <source>
        <dbReference type="Proteomes" id="UP000541444"/>
    </source>
</evidence>
<dbReference type="AlphaFoldDB" id="A0A7J7LF33"/>
<dbReference type="Pfam" id="PF23241">
    <property type="entry name" value="HAT_PRP39_C"/>
    <property type="match status" value="1"/>
</dbReference>
<dbReference type="EMBL" id="JACGCM010002332">
    <property type="protein sequence ID" value="KAF6141159.1"/>
    <property type="molecule type" value="Genomic_DNA"/>
</dbReference>
<name>A0A7J7LF33_9MAGN</name>
<dbReference type="GO" id="GO:0000243">
    <property type="term" value="C:commitment complex"/>
    <property type="evidence" value="ECO:0007669"/>
    <property type="project" value="TreeGrafter"/>
</dbReference>
<organism evidence="6 7">
    <name type="scientific">Kingdonia uniflora</name>
    <dbReference type="NCBI Taxonomy" id="39325"/>
    <lineage>
        <taxon>Eukaryota</taxon>
        <taxon>Viridiplantae</taxon>
        <taxon>Streptophyta</taxon>
        <taxon>Embryophyta</taxon>
        <taxon>Tracheophyta</taxon>
        <taxon>Spermatophyta</taxon>
        <taxon>Magnoliopsida</taxon>
        <taxon>Ranunculales</taxon>
        <taxon>Circaeasteraceae</taxon>
        <taxon>Kingdonia</taxon>
    </lineage>
</organism>
<comment type="caution">
    <text evidence="6">The sequence shown here is derived from an EMBL/GenBank/DDBJ whole genome shotgun (WGS) entry which is preliminary data.</text>
</comment>
<evidence type="ECO:0000313" key="6">
    <source>
        <dbReference type="EMBL" id="KAF6141159.1"/>
    </source>
</evidence>
<keyword evidence="3" id="KW-0677">Repeat</keyword>
<dbReference type="SUPFAM" id="SSF48452">
    <property type="entry name" value="TPR-like"/>
    <property type="match status" value="1"/>
</dbReference>
<dbReference type="InterPro" id="IPR059164">
    <property type="entry name" value="HAT_PRP39_C"/>
</dbReference>
<dbReference type="PANTHER" id="PTHR17204">
    <property type="entry name" value="PRE-MRNA PROCESSING PROTEIN PRP39-RELATED"/>
    <property type="match status" value="1"/>
</dbReference>
<evidence type="ECO:0000256" key="5">
    <source>
        <dbReference type="ARBA" id="ARBA00023242"/>
    </source>
</evidence>
<dbReference type="InterPro" id="IPR011990">
    <property type="entry name" value="TPR-like_helical_dom_sf"/>
</dbReference>